<dbReference type="NCBIfam" id="TIGR02434">
    <property type="entry name" value="CobF"/>
    <property type="match status" value="1"/>
</dbReference>
<evidence type="ECO:0000259" key="6">
    <source>
        <dbReference type="Pfam" id="PF00590"/>
    </source>
</evidence>
<dbReference type="OrthoDB" id="9787471at2"/>
<name>E3JA03_PSEI1</name>
<dbReference type="HOGENOM" id="CLU_098653_0_0_11"/>
<keyword evidence="5" id="KW-0949">S-adenosyl-L-methionine</keyword>
<dbReference type="PANTHER" id="PTHR43467:SF1">
    <property type="entry name" value="PRECORRIN-6A SYNTHASE [DEACETYLATING]"/>
    <property type="match status" value="1"/>
</dbReference>
<reference evidence="7 8" key="1">
    <citation type="submission" date="2010-10" db="EMBL/GenBank/DDBJ databases">
        <title>Complete sequence of Frankia sp. EuI1c.</title>
        <authorList>
            <consortium name="US DOE Joint Genome Institute"/>
            <person name="Lucas S."/>
            <person name="Copeland A."/>
            <person name="Lapidus A."/>
            <person name="Cheng J.-F."/>
            <person name="Bruce D."/>
            <person name="Goodwin L."/>
            <person name="Pitluck S."/>
            <person name="Chertkov O."/>
            <person name="Detter J.C."/>
            <person name="Han C."/>
            <person name="Tapia R."/>
            <person name="Land M."/>
            <person name="Hauser L."/>
            <person name="Jeffries C."/>
            <person name="Kyrpides N."/>
            <person name="Ivanova N."/>
            <person name="Mikhailova N."/>
            <person name="Beauchemin N."/>
            <person name="Sen A."/>
            <person name="Sur S.A."/>
            <person name="Gtari M."/>
            <person name="Wall L."/>
            <person name="Tisa L."/>
            <person name="Woyke T."/>
        </authorList>
    </citation>
    <scope>NUCLEOTIDE SEQUENCE [LARGE SCALE GENOMIC DNA]</scope>
    <source>
        <strain evidence="8">DSM 45817 / CECT 9037 / EuI1c</strain>
    </source>
</reference>
<evidence type="ECO:0000256" key="3">
    <source>
        <dbReference type="ARBA" id="ARBA00022603"/>
    </source>
</evidence>
<sequence>MADPAAPPRRSVLLIGMGVGDPASLTHEASAALAGVDVLFTIDKGPAKADLNALRAEICARHARPGLRVVEVSEPDRDRAPDDYQAEVRRWHTARAEVWSRALLTELGESDRGAFLVWGDPALYDSSLRILDDIRARGLVDVAVTVIPGISSVQVLAARHRVPLNTVGGAVHVTTGRRLAAEAGGQDSVVVMLDGATAWLDLDASRWDIYWGAYLGGADEITIAGPLAEVGAEIATAKQTARARKGWIMDVYLLRRRR</sequence>
<dbReference type="InterPro" id="IPR000878">
    <property type="entry name" value="4pyrrol_Mease"/>
</dbReference>
<dbReference type="Gene3D" id="3.30.950.10">
    <property type="entry name" value="Methyltransferase, Cobalt-precorrin-4 Transmethylase, Domain 2"/>
    <property type="match status" value="1"/>
</dbReference>
<organism evidence="7 8">
    <name type="scientific">Pseudofrankia inefficax (strain DSM 45817 / CECT 9037 / DDB 130130 / EuI1c)</name>
    <name type="common">Frankia inefficax</name>
    <dbReference type="NCBI Taxonomy" id="298654"/>
    <lineage>
        <taxon>Bacteria</taxon>
        <taxon>Bacillati</taxon>
        <taxon>Actinomycetota</taxon>
        <taxon>Actinomycetes</taxon>
        <taxon>Frankiales</taxon>
        <taxon>Frankiaceae</taxon>
        <taxon>Pseudofrankia</taxon>
    </lineage>
</organism>
<dbReference type="STRING" id="298654.FraEuI1c_0482"/>
<gene>
    <name evidence="7" type="ordered locus">FraEuI1c_0482</name>
</gene>
<dbReference type="Gene3D" id="3.40.1010.10">
    <property type="entry name" value="Cobalt-precorrin-4 Transmethylase, Domain 1"/>
    <property type="match status" value="1"/>
</dbReference>
<dbReference type="PIRSF" id="PIRSF036525">
    <property type="entry name" value="CobF"/>
    <property type="match status" value="1"/>
</dbReference>
<dbReference type="PANTHER" id="PTHR43467">
    <property type="entry name" value="COBALT-PRECORRIN-2 C(20)-METHYLTRANSFERASE"/>
    <property type="match status" value="1"/>
</dbReference>
<keyword evidence="3 7" id="KW-0489">Methyltransferase</keyword>
<dbReference type="InterPro" id="IPR012797">
    <property type="entry name" value="CobF"/>
</dbReference>
<dbReference type="Pfam" id="PF00590">
    <property type="entry name" value="TP_methylase"/>
    <property type="match status" value="1"/>
</dbReference>
<dbReference type="EMBL" id="CP002299">
    <property type="protein sequence ID" value="ADP78565.1"/>
    <property type="molecule type" value="Genomic_DNA"/>
</dbReference>
<dbReference type="InterPro" id="IPR035996">
    <property type="entry name" value="4pyrrol_Methylase_sf"/>
</dbReference>
<accession>E3JA03</accession>
<dbReference type="KEGG" id="fri:FraEuI1c_0482"/>
<evidence type="ECO:0000256" key="4">
    <source>
        <dbReference type="ARBA" id="ARBA00022679"/>
    </source>
</evidence>
<evidence type="ECO:0000256" key="5">
    <source>
        <dbReference type="ARBA" id="ARBA00022691"/>
    </source>
</evidence>
<dbReference type="GO" id="GO:0043819">
    <property type="term" value="F:precorrin-6A synthase (deacetylating) activity"/>
    <property type="evidence" value="ECO:0007669"/>
    <property type="project" value="UniProtKB-EC"/>
</dbReference>
<dbReference type="CDD" id="cd11643">
    <property type="entry name" value="Precorrin-6A-synthase"/>
    <property type="match status" value="1"/>
</dbReference>
<keyword evidence="4 7" id="KW-0808">Transferase</keyword>
<dbReference type="eggNOG" id="COG2243">
    <property type="taxonomic scope" value="Bacteria"/>
</dbReference>
<feature type="domain" description="Tetrapyrrole methylase" evidence="6">
    <location>
        <begin position="12"/>
        <end position="230"/>
    </location>
</feature>
<evidence type="ECO:0000313" key="8">
    <source>
        <dbReference type="Proteomes" id="UP000002484"/>
    </source>
</evidence>
<dbReference type="Proteomes" id="UP000002484">
    <property type="component" value="Chromosome"/>
</dbReference>
<comment type="pathway">
    <text evidence="1">Cofactor biosynthesis; adenosylcobalamin biosynthesis.</text>
</comment>
<evidence type="ECO:0000256" key="1">
    <source>
        <dbReference type="ARBA" id="ARBA00004953"/>
    </source>
</evidence>
<dbReference type="InterPro" id="IPR014777">
    <property type="entry name" value="4pyrrole_Mease_sub1"/>
</dbReference>
<dbReference type="GO" id="GO:0032259">
    <property type="term" value="P:methylation"/>
    <property type="evidence" value="ECO:0007669"/>
    <property type="project" value="UniProtKB-KW"/>
</dbReference>
<dbReference type="InParanoid" id="E3JA03"/>
<evidence type="ECO:0000256" key="2">
    <source>
        <dbReference type="ARBA" id="ARBA00022573"/>
    </source>
</evidence>
<dbReference type="SUPFAM" id="SSF53790">
    <property type="entry name" value="Tetrapyrrole methylase"/>
    <property type="match status" value="1"/>
</dbReference>
<keyword evidence="8" id="KW-1185">Reference proteome</keyword>
<dbReference type="InterPro" id="IPR014776">
    <property type="entry name" value="4pyrrole_Mease_sub2"/>
</dbReference>
<dbReference type="EC" id="2.1.1.152" evidence="7"/>
<dbReference type="AlphaFoldDB" id="E3JA03"/>
<proteinExistence type="predicted"/>
<keyword evidence="2" id="KW-0169">Cobalamin biosynthesis</keyword>
<protein>
    <submittedName>
        <fullName evidence="7">Precorrin-6A synthase (Deacetylating)</fullName>
        <ecNumber evidence="7">2.1.1.152</ecNumber>
    </submittedName>
</protein>
<dbReference type="GO" id="GO:0009236">
    <property type="term" value="P:cobalamin biosynthetic process"/>
    <property type="evidence" value="ECO:0007669"/>
    <property type="project" value="UniProtKB-KW"/>
</dbReference>
<evidence type="ECO:0000313" key="7">
    <source>
        <dbReference type="EMBL" id="ADP78565.1"/>
    </source>
</evidence>